<dbReference type="InterPro" id="IPR038717">
    <property type="entry name" value="Tc1-like_DDE_dom"/>
</dbReference>
<organism evidence="2 3">
    <name type="scientific">Diabrotica virgifera virgifera</name>
    <name type="common">western corn rootworm</name>
    <dbReference type="NCBI Taxonomy" id="50390"/>
    <lineage>
        <taxon>Eukaryota</taxon>
        <taxon>Metazoa</taxon>
        <taxon>Ecdysozoa</taxon>
        <taxon>Arthropoda</taxon>
        <taxon>Hexapoda</taxon>
        <taxon>Insecta</taxon>
        <taxon>Pterygota</taxon>
        <taxon>Neoptera</taxon>
        <taxon>Endopterygota</taxon>
        <taxon>Coleoptera</taxon>
        <taxon>Polyphaga</taxon>
        <taxon>Cucujiformia</taxon>
        <taxon>Chrysomeloidea</taxon>
        <taxon>Chrysomelidae</taxon>
        <taxon>Galerucinae</taxon>
        <taxon>Diabroticina</taxon>
        <taxon>Diabroticites</taxon>
        <taxon>Diabrotica</taxon>
    </lineage>
</organism>
<proteinExistence type="predicted"/>
<dbReference type="GeneID" id="126880969"/>
<accession>A0ABM5JSV6</accession>
<keyword evidence="3" id="KW-1185">Reference proteome</keyword>
<evidence type="ECO:0000259" key="1">
    <source>
        <dbReference type="Pfam" id="PF13358"/>
    </source>
</evidence>
<protein>
    <recommendedName>
        <fullName evidence="1">Tc1-like transposase DDE domain-containing protein</fullName>
    </recommendedName>
</protein>
<dbReference type="Gene3D" id="3.30.420.10">
    <property type="entry name" value="Ribonuclease H-like superfamily/Ribonuclease H"/>
    <property type="match status" value="1"/>
</dbReference>
<evidence type="ECO:0000313" key="2">
    <source>
        <dbReference type="EnsemblMetazoa" id="XP_050501010.1"/>
    </source>
</evidence>
<dbReference type="Pfam" id="PF13358">
    <property type="entry name" value="DDE_3"/>
    <property type="match status" value="1"/>
</dbReference>
<sequence>MNNLEKRRVLSPEERRLVLKVESYFNLEKNNMGPLTSVMAVQKRTCDACGISERTFRRINNMSEDEINKVSKRNRRHPKTLDLNQSVKLEIKNIIYNMYKAKEHVTISAVLQKIKDKELCDISLTSLWRVLKHLGFRYKKTNNRQVLCELSNVVSKRWHFLRKYMNNKTSDSPRQVVFIDETWIFAKGNMSKSSWQDGTTKCYSSNRSSNGKRYIILHAGNDEGFIPDASLIFSSTKNTGDYHGNMDANIFEEWFEENLLKKLERPSIIVLDNASYHSRVEERFPSSSWTKEEIQLWLTEKKIYHSDIFLKVDLLQRCGEHKVQKKFVTDQMALKYGHEVLRLPPYHCHYNAIELVWGIAKNFYDKHASKTTDDASVLSLWKESLEQIKAVQWQNCIRHTEDIIVKSFQTERVIDEVRPLIIRIDNSDTDDSDSEISDSE</sequence>
<dbReference type="RefSeq" id="XP_050501010.1">
    <property type="nucleotide sequence ID" value="XM_050645053.1"/>
</dbReference>
<name>A0ABM5JSV6_DIAVI</name>
<evidence type="ECO:0000313" key="3">
    <source>
        <dbReference type="Proteomes" id="UP001652700"/>
    </source>
</evidence>
<dbReference type="PANTHER" id="PTHR33939">
    <property type="entry name" value="PROTEIN CBG22215"/>
    <property type="match status" value="1"/>
</dbReference>
<dbReference type="EnsemblMetazoa" id="XM_050645053.1">
    <property type="protein sequence ID" value="XP_050501010.1"/>
    <property type="gene ID" value="LOC126880969"/>
</dbReference>
<feature type="domain" description="Tc1-like transposase DDE" evidence="1">
    <location>
        <begin position="176"/>
        <end position="366"/>
    </location>
</feature>
<reference evidence="2" key="1">
    <citation type="submission" date="2025-05" db="UniProtKB">
        <authorList>
            <consortium name="EnsemblMetazoa"/>
        </authorList>
    </citation>
    <scope>IDENTIFICATION</scope>
</reference>
<dbReference type="Proteomes" id="UP001652700">
    <property type="component" value="Unplaced"/>
</dbReference>
<dbReference type="InterPro" id="IPR036397">
    <property type="entry name" value="RNaseH_sf"/>
</dbReference>
<dbReference type="PANTHER" id="PTHR33939:SF1">
    <property type="entry name" value="DUF4371 DOMAIN-CONTAINING PROTEIN"/>
    <property type="match status" value="1"/>
</dbReference>